<evidence type="ECO:0000256" key="3">
    <source>
        <dbReference type="ARBA" id="ARBA00022723"/>
    </source>
</evidence>
<dbReference type="Pfam" id="PF00412">
    <property type="entry name" value="LIM"/>
    <property type="match status" value="2"/>
</dbReference>
<evidence type="ECO:0000256" key="7">
    <source>
        <dbReference type="ARBA" id="ARBA00023211"/>
    </source>
</evidence>
<dbReference type="PANTHER" id="PTHR43226:SF4">
    <property type="entry name" value="XAA-PRO AMINOPEPTIDASE 3"/>
    <property type="match status" value="1"/>
</dbReference>
<dbReference type="InterPro" id="IPR036005">
    <property type="entry name" value="Creatinase/aminopeptidase-like"/>
</dbReference>
<dbReference type="PROSITE" id="PS50023">
    <property type="entry name" value="LIM_DOMAIN_2"/>
    <property type="match status" value="1"/>
</dbReference>
<name>A0A0V1N0S9_9BILA</name>
<keyword evidence="13" id="KW-1185">Reference proteome</keyword>
<keyword evidence="7" id="KW-0464">Manganese</keyword>
<evidence type="ECO:0000256" key="1">
    <source>
        <dbReference type="ARBA" id="ARBA00001936"/>
    </source>
</evidence>
<dbReference type="CDD" id="cd08368">
    <property type="entry name" value="LIM"/>
    <property type="match status" value="1"/>
</dbReference>
<evidence type="ECO:0000313" key="12">
    <source>
        <dbReference type="EMBL" id="KRZ77640.1"/>
    </source>
</evidence>
<dbReference type="AlphaFoldDB" id="A0A0V1N0S9"/>
<evidence type="ECO:0000256" key="5">
    <source>
        <dbReference type="ARBA" id="ARBA00022833"/>
    </source>
</evidence>
<gene>
    <name evidence="12" type="primary">XPNPEP3</name>
    <name evidence="12" type="ORF">T10_428</name>
</gene>
<keyword evidence="12" id="KW-0645">Protease</keyword>
<dbReference type="InterPro" id="IPR007865">
    <property type="entry name" value="Aminopep_P_N"/>
</dbReference>
<proteinExistence type="inferred from homology"/>
<dbReference type="InterPro" id="IPR001781">
    <property type="entry name" value="Znf_LIM"/>
</dbReference>
<dbReference type="Pfam" id="PF00557">
    <property type="entry name" value="Peptidase_M24"/>
    <property type="match status" value="1"/>
</dbReference>
<dbReference type="GO" id="GO:0006508">
    <property type="term" value="P:proteolysis"/>
    <property type="evidence" value="ECO:0007669"/>
    <property type="project" value="TreeGrafter"/>
</dbReference>
<protein>
    <submittedName>
        <fullName evidence="12">Putative Xaa-Pro aminopeptidase 3</fullName>
    </submittedName>
</protein>
<reference evidence="12 13" key="1">
    <citation type="submission" date="2015-01" db="EMBL/GenBank/DDBJ databases">
        <title>Evolution of Trichinella species and genotypes.</title>
        <authorList>
            <person name="Korhonen P.K."/>
            <person name="Edoardo P."/>
            <person name="Giuseppe L.R."/>
            <person name="Gasser R.B."/>
        </authorList>
    </citation>
    <scope>NUCLEOTIDE SEQUENCE [LARGE SCALE GENOMIC DNA]</scope>
    <source>
        <strain evidence="12">ISS1980</strain>
    </source>
</reference>
<dbReference type="SUPFAM" id="SSF57716">
    <property type="entry name" value="Glucocorticoid receptor-like (DNA-binding domain)"/>
    <property type="match status" value="2"/>
</dbReference>
<dbReference type="Gene3D" id="3.90.230.10">
    <property type="entry name" value="Creatinase/methionine aminopeptidase superfamily"/>
    <property type="match status" value="1"/>
</dbReference>
<dbReference type="SMART" id="SM00132">
    <property type="entry name" value="LIM"/>
    <property type="match status" value="2"/>
</dbReference>
<dbReference type="PROSITE" id="PS00478">
    <property type="entry name" value="LIM_DOMAIN_1"/>
    <property type="match status" value="1"/>
</dbReference>
<dbReference type="InterPro" id="IPR008978">
    <property type="entry name" value="HSP20-like_chaperone"/>
</dbReference>
<evidence type="ECO:0000259" key="11">
    <source>
        <dbReference type="PROSITE" id="PS51203"/>
    </source>
</evidence>
<dbReference type="SMART" id="SM01011">
    <property type="entry name" value="AMP_N"/>
    <property type="match status" value="1"/>
</dbReference>
<dbReference type="InterPro" id="IPR029149">
    <property type="entry name" value="Creatin/AminoP/Spt16_N"/>
</dbReference>
<evidence type="ECO:0000256" key="9">
    <source>
        <dbReference type="PROSITE-ProRule" id="PRU00125"/>
    </source>
</evidence>
<keyword evidence="3 9" id="KW-0479">Metal-binding</keyword>
<evidence type="ECO:0000256" key="6">
    <source>
        <dbReference type="ARBA" id="ARBA00023038"/>
    </source>
</evidence>
<feature type="domain" description="CS" evidence="11">
    <location>
        <begin position="9"/>
        <end position="99"/>
    </location>
</feature>
<keyword evidence="12" id="KW-0031">Aminopeptidase</keyword>
<dbReference type="PANTHER" id="PTHR43226">
    <property type="entry name" value="XAA-PRO AMINOPEPTIDASE 3"/>
    <property type="match status" value="1"/>
</dbReference>
<organism evidence="12 13">
    <name type="scientific">Trichinella papuae</name>
    <dbReference type="NCBI Taxonomy" id="268474"/>
    <lineage>
        <taxon>Eukaryota</taxon>
        <taxon>Metazoa</taxon>
        <taxon>Ecdysozoa</taxon>
        <taxon>Nematoda</taxon>
        <taxon>Enoplea</taxon>
        <taxon>Dorylaimia</taxon>
        <taxon>Trichinellida</taxon>
        <taxon>Trichinellidae</taxon>
        <taxon>Trichinella</taxon>
    </lineage>
</organism>
<sequence>MANSSGSRDVQATVLWAQRKNYIFLTVCVEDCKDPKVDITEDKFTFRGIGGTEKTSHHCEIEFYEKVDPSSVRRIISDRQLEFVINKLNTDGAFWPRLMKNQGRHWWCKVDFNKWKDEDDVSLDGDASQEFDFSKYANCFSVNLTLYTIRSLFIDLMMLNKLLNGYLNEARLSVCRMSRYVGQPSPISHPQLIGAGCVTPGILKTEYAERRAKFWSSVWKHAQANNTNMNSCVVLIPAASVRFCAPDVPHVFRQESNFFYLCGFQEPDSLLLLYGKTEEAHRSVLFVQERSPHKELWEGSLAGCDGAKWLTDVDWATVHDDFTKFFEEYLLANGQARSTVMYSVVSGLSAANPCYKKALEIAENLAIYGESALELIHRLRWIKSSAEVELMRKTCLIGCEALAETMLYTRHCRDENVLVAKMDLELRLRGAKQLAYPPVVAGGSRANIIHYLDANQIVEENDLILMDVGCEVGGYVSDITRTWPVSGVFSKPQSILYDLLYDCQCKLIDGIAQRRLVTLREAYLEMMALLSAELQNVGLLSDKLTAQQAYNAVDQICPHHVGHYLGLDVHDTHTVPKDIPFQTGVVITVEPGLYFPSDCVDVPEEFRGIGMRIEDDVLVTSTGVDVLTDRCPKSKSDLQAIRLKIINENMHTAEKNKKPICSYCKKSIENNEAAFAFDRIYHRDHIICSICKTHLNGGEMCELQDGKIICLNCDKKLKCEACELPLDVRTVYAMGKRWHQECFTCSVCGEPFLDWQYLIYNRKPYCIRHYPYRAASPKY</sequence>
<dbReference type="GO" id="GO:0070006">
    <property type="term" value="F:metalloaminopeptidase activity"/>
    <property type="evidence" value="ECO:0007669"/>
    <property type="project" value="InterPro"/>
</dbReference>
<dbReference type="Proteomes" id="UP000054843">
    <property type="component" value="Unassembled WGS sequence"/>
</dbReference>
<dbReference type="SUPFAM" id="SSF53092">
    <property type="entry name" value="Creatinase/prolidase N-terminal domain"/>
    <property type="match status" value="1"/>
</dbReference>
<accession>A0A0V1N0S9</accession>
<evidence type="ECO:0000256" key="4">
    <source>
        <dbReference type="ARBA" id="ARBA00022801"/>
    </source>
</evidence>
<feature type="domain" description="LIM zinc-binding" evidence="10">
    <location>
        <begin position="717"/>
        <end position="776"/>
    </location>
</feature>
<evidence type="ECO:0000313" key="13">
    <source>
        <dbReference type="Proteomes" id="UP000054843"/>
    </source>
</evidence>
<dbReference type="SUPFAM" id="SSF55920">
    <property type="entry name" value="Creatinase/aminopeptidase"/>
    <property type="match status" value="1"/>
</dbReference>
<dbReference type="InterPro" id="IPR000994">
    <property type="entry name" value="Pept_M24"/>
</dbReference>
<dbReference type="FunFam" id="2.60.40.790:FF:000013">
    <property type="entry name" value="Very-long-chain (3R)-3-hydroxyacyl-CoA dehydratase"/>
    <property type="match status" value="1"/>
</dbReference>
<dbReference type="GO" id="GO:0030145">
    <property type="term" value="F:manganese ion binding"/>
    <property type="evidence" value="ECO:0007669"/>
    <property type="project" value="InterPro"/>
</dbReference>
<keyword evidence="5 9" id="KW-0862">Zinc</keyword>
<comment type="caution">
    <text evidence="12">The sequence shown here is derived from an EMBL/GenBank/DDBJ whole genome shotgun (WGS) entry which is preliminary data.</text>
</comment>
<dbReference type="EMBL" id="JYDO01000017">
    <property type="protein sequence ID" value="KRZ77640.1"/>
    <property type="molecule type" value="Genomic_DNA"/>
</dbReference>
<dbReference type="InterPro" id="IPR007052">
    <property type="entry name" value="CS_dom"/>
</dbReference>
<dbReference type="CDD" id="cd06465">
    <property type="entry name" value="p23_hB-ind1_like"/>
    <property type="match status" value="1"/>
</dbReference>
<evidence type="ECO:0000256" key="8">
    <source>
        <dbReference type="ARBA" id="ARBA00025733"/>
    </source>
</evidence>
<comment type="cofactor">
    <cofactor evidence="1">
        <name>Mn(2+)</name>
        <dbReference type="ChEBI" id="CHEBI:29035"/>
    </cofactor>
</comment>
<dbReference type="Pfam" id="PF05195">
    <property type="entry name" value="AMP_N"/>
    <property type="match status" value="1"/>
</dbReference>
<dbReference type="CDD" id="cd01087">
    <property type="entry name" value="Prolidase"/>
    <property type="match status" value="1"/>
</dbReference>
<keyword evidence="6 9" id="KW-0440">LIM domain</keyword>
<dbReference type="Gene3D" id="3.40.350.10">
    <property type="entry name" value="Creatinase/prolidase N-terminal domain"/>
    <property type="match status" value="1"/>
</dbReference>
<comment type="similarity">
    <text evidence="2">Belongs to the peptidase M24B family.</text>
</comment>
<dbReference type="InterPro" id="IPR052433">
    <property type="entry name" value="X-Pro_dipept-like"/>
</dbReference>
<dbReference type="SUPFAM" id="SSF49764">
    <property type="entry name" value="HSP20-like chaperones"/>
    <property type="match status" value="1"/>
</dbReference>
<evidence type="ECO:0000256" key="2">
    <source>
        <dbReference type="ARBA" id="ARBA00008766"/>
    </source>
</evidence>
<keyword evidence="4" id="KW-0378">Hydrolase</keyword>
<dbReference type="PROSITE" id="PS51203">
    <property type="entry name" value="CS"/>
    <property type="match status" value="1"/>
</dbReference>
<dbReference type="Gene3D" id="2.10.110.10">
    <property type="entry name" value="Cysteine Rich Protein"/>
    <property type="match status" value="2"/>
</dbReference>
<dbReference type="Gene3D" id="2.60.40.790">
    <property type="match status" value="1"/>
</dbReference>
<comment type="similarity">
    <text evidence="8">Belongs to the p23/wos2 family.</text>
</comment>
<evidence type="ECO:0000259" key="10">
    <source>
        <dbReference type="PROSITE" id="PS50023"/>
    </source>
</evidence>
<dbReference type="GO" id="GO:0005739">
    <property type="term" value="C:mitochondrion"/>
    <property type="evidence" value="ECO:0007669"/>
    <property type="project" value="TreeGrafter"/>
</dbReference>